<name>A0A0W0S9Y1_9GAMM</name>
<evidence type="ECO:0000313" key="6">
    <source>
        <dbReference type="Proteomes" id="UP000277577"/>
    </source>
</evidence>
<dbReference type="STRING" id="28084.Lche_2432"/>
<proteinExistence type="predicted"/>
<sequence length="105" mass="11048">MNILSSILFSGFVLISATSFAHDDSMSSNPSGSSNSTMSSSSNANSKTSMGSNWVCTTNASSSEKRADQDADKIMSEKAASAAKSFAFAQKHCRDCTQITCSVKK</sequence>
<gene>
    <name evidence="3" type="ORF">Lche_2432</name>
    <name evidence="4" type="ORF">NCTC11976_03075</name>
</gene>
<feature type="compositionally biased region" description="Basic and acidic residues" evidence="1">
    <location>
        <begin position="63"/>
        <end position="73"/>
    </location>
</feature>
<evidence type="ECO:0000256" key="2">
    <source>
        <dbReference type="SAM" id="SignalP"/>
    </source>
</evidence>
<reference evidence="3 5" key="1">
    <citation type="submission" date="2015-11" db="EMBL/GenBank/DDBJ databases">
        <title>Genomic analysis of 38 Legionella species identifies large and diverse effector repertoires.</title>
        <authorList>
            <person name="Burstein D."/>
            <person name="Amaro F."/>
            <person name="Zusman T."/>
            <person name="Lifshitz Z."/>
            <person name="Cohen O."/>
            <person name="Gilbert J.A."/>
            <person name="Pupko T."/>
            <person name="Shuman H.A."/>
            <person name="Segal G."/>
        </authorList>
    </citation>
    <scope>NUCLEOTIDE SEQUENCE [LARGE SCALE GENOMIC DNA]</scope>
    <source>
        <strain evidence="3 5">ORW</strain>
    </source>
</reference>
<evidence type="ECO:0000313" key="4">
    <source>
        <dbReference type="EMBL" id="VEB39102.1"/>
    </source>
</evidence>
<reference evidence="4 6" key="2">
    <citation type="submission" date="2018-12" db="EMBL/GenBank/DDBJ databases">
        <authorList>
            <consortium name="Pathogen Informatics"/>
        </authorList>
    </citation>
    <scope>NUCLEOTIDE SEQUENCE [LARGE SCALE GENOMIC DNA]</scope>
    <source>
        <strain evidence="4 6">NCTC11976</strain>
    </source>
</reference>
<accession>A0A0W0S9Y1</accession>
<feature type="chain" id="PRO_5006911750" evidence="2">
    <location>
        <begin position="22"/>
        <end position="105"/>
    </location>
</feature>
<dbReference type="PATRIC" id="fig|28084.5.peg.2628"/>
<feature type="signal peptide" evidence="2">
    <location>
        <begin position="1"/>
        <end position="21"/>
    </location>
</feature>
<keyword evidence="2" id="KW-0732">Signal</keyword>
<dbReference type="Proteomes" id="UP000277577">
    <property type="component" value="Chromosome"/>
</dbReference>
<dbReference type="RefSeq" id="WP_028379840.1">
    <property type="nucleotide sequence ID" value="NZ_CAAAIT010000001.1"/>
</dbReference>
<organism evidence="3 5">
    <name type="scientific">Legionella cherrii</name>
    <dbReference type="NCBI Taxonomy" id="28084"/>
    <lineage>
        <taxon>Bacteria</taxon>
        <taxon>Pseudomonadati</taxon>
        <taxon>Pseudomonadota</taxon>
        <taxon>Gammaproteobacteria</taxon>
        <taxon>Legionellales</taxon>
        <taxon>Legionellaceae</taxon>
        <taxon>Legionella</taxon>
    </lineage>
</organism>
<feature type="compositionally biased region" description="Low complexity" evidence="1">
    <location>
        <begin position="26"/>
        <end position="52"/>
    </location>
</feature>
<dbReference type="Proteomes" id="UP000054921">
    <property type="component" value="Unassembled WGS sequence"/>
</dbReference>
<dbReference type="EMBL" id="LNXW01000013">
    <property type="protein sequence ID" value="KTC80412.1"/>
    <property type="molecule type" value="Genomic_DNA"/>
</dbReference>
<keyword evidence="6" id="KW-1185">Reference proteome</keyword>
<protein>
    <submittedName>
        <fullName evidence="3">Uncharacterized protein</fullName>
    </submittedName>
</protein>
<evidence type="ECO:0000313" key="5">
    <source>
        <dbReference type="Proteomes" id="UP000054921"/>
    </source>
</evidence>
<dbReference type="AlphaFoldDB" id="A0A0W0S9Y1"/>
<feature type="region of interest" description="Disordered" evidence="1">
    <location>
        <begin position="23"/>
        <end position="73"/>
    </location>
</feature>
<evidence type="ECO:0000256" key="1">
    <source>
        <dbReference type="SAM" id="MobiDB-lite"/>
    </source>
</evidence>
<dbReference type="EMBL" id="LR134173">
    <property type="protein sequence ID" value="VEB39102.1"/>
    <property type="molecule type" value="Genomic_DNA"/>
</dbReference>
<evidence type="ECO:0000313" key="3">
    <source>
        <dbReference type="EMBL" id="KTC80412.1"/>
    </source>
</evidence>